<evidence type="ECO:0000313" key="2">
    <source>
        <dbReference type="EMBL" id="GJT13075.1"/>
    </source>
</evidence>
<dbReference type="Proteomes" id="UP001151760">
    <property type="component" value="Unassembled WGS sequence"/>
</dbReference>
<dbReference type="EMBL" id="BQNB010013200">
    <property type="protein sequence ID" value="GJT13075.1"/>
    <property type="molecule type" value="Genomic_DNA"/>
</dbReference>
<feature type="compositionally biased region" description="Basic and acidic residues" evidence="1">
    <location>
        <begin position="192"/>
        <end position="205"/>
    </location>
</feature>
<feature type="region of interest" description="Disordered" evidence="1">
    <location>
        <begin position="263"/>
        <end position="292"/>
    </location>
</feature>
<protein>
    <recommendedName>
        <fullName evidence="4">Reverse transcriptase Ty1/copia-type domain-containing protein</fullName>
    </recommendedName>
</protein>
<evidence type="ECO:0000256" key="1">
    <source>
        <dbReference type="SAM" id="MobiDB-lite"/>
    </source>
</evidence>
<keyword evidence="3" id="KW-1185">Reference proteome</keyword>
<proteinExistence type="predicted"/>
<comment type="caution">
    <text evidence="2">The sequence shown here is derived from an EMBL/GenBank/DDBJ whole genome shotgun (WGS) entry which is preliminary data.</text>
</comment>
<name>A0ABQ5BDZ5_9ASTR</name>
<dbReference type="PANTHER" id="PTHR11439:SF495">
    <property type="entry name" value="REVERSE TRANSCRIPTASE, RNA-DEPENDENT DNA POLYMERASE-RELATED"/>
    <property type="match status" value="1"/>
</dbReference>
<reference evidence="2" key="2">
    <citation type="submission" date="2022-01" db="EMBL/GenBank/DDBJ databases">
        <authorList>
            <person name="Yamashiro T."/>
            <person name="Shiraishi A."/>
            <person name="Satake H."/>
            <person name="Nakayama K."/>
        </authorList>
    </citation>
    <scope>NUCLEOTIDE SEQUENCE</scope>
</reference>
<evidence type="ECO:0000313" key="3">
    <source>
        <dbReference type="Proteomes" id="UP001151760"/>
    </source>
</evidence>
<dbReference type="PANTHER" id="PTHR11439">
    <property type="entry name" value="GAG-POL-RELATED RETROTRANSPOSON"/>
    <property type="match status" value="1"/>
</dbReference>
<evidence type="ECO:0008006" key="4">
    <source>
        <dbReference type="Google" id="ProtNLM"/>
    </source>
</evidence>
<sequence>MDVKSAFLYGTIEEERIFRYLNGQPNLGLWYPKDSPFDLEAFSDSDYAGASLDRKSTTGAEYVAVAHCYGQVLANCFYSTTCRWRKMGKKLQPRCQLKTITEASLKTSQLKNADGRLLLPHERTYVAPTLTQKLFSNMRRVSKGYTGVNIPLFSSMLVQGPIQQGDGSTVPVESHHTPITTPPPHKPPRSSPSREDYSADTEIPFRSREPTELVKSWEIQASHFQGEKSMQMLALYCERVWDQNHAFIPKDFEIEKEVMKRPGFDFPQKSIKKNDDSQQQAGSSKKRSREDF</sequence>
<gene>
    <name evidence="2" type="ORF">Tco_0860117</name>
</gene>
<organism evidence="2 3">
    <name type="scientific">Tanacetum coccineum</name>
    <dbReference type="NCBI Taxonomy" id="301880"/>
    <lineage>
        <taxon>Eukaryota</taxon>
        <taxon>Viridiplantae</taxon>
        <taxon>Streptophyta</taxon>
        <taxon>Embryophyta</taxon>
        <taxon>Tracheophyta</taxon>
        <taxon>Spermatophyta</taxon>
        <taxon>Magnoliopsida</taxon>
        <taxon>eudicotyledons</taxon>
        <taxon>Gunneridae</taxon>
        <taxon>Pentapetalae</taxon>
        <taxon>asterids</taxon>
        <taxon>campanulids</taxon>
        <taxon>Asterales</taxon>
        <taxon>Asteraceae</taxon>
        <taxon>Asteroideae</taxon>
        <taxon>Anthemideae</taxon>
        <taxon>Anthemidinae</taxon>
        <taxon>Tanacetum</taxon>
    </lineage>
</organism>
<reference evidence="2" key="1">
    <citation type="journal article" date="2022" name="Int. J. Mol. Sci.">
        <title>Draft Genome of Tanacetum Coccineum: Genomic Comparison of Closely Related Tanacetum-Family Plants.</title>
        <authorList>
            <person name="Yamashiro T."/>
            <person name="Shiraishi A."/>
            <person name="Nakayama K."/>
            <person name="Satake H."/>
        </authorList>
    </citation>
    <scope>NUCLEOTIDE SEQUENCE</scope>
</reference>
<accession>A0ABQ5BDZ5</accession>
<feature type="region of interest" description="Disordered" evidence="1">
    <location>
        <begin position="163"/>
        <end position="205"/>
    </location>
</feature>